<feature type="non-terminal residue" evidence="4">
    <location>
        <position position="1"/>
    </location>
</feature>
<dbReference type="InterPro" id="IPR031325">
    <property type="entry name" value="RHS_repeat"/>
</dbReference>
<dbReference type="InterPro" id="IPR006530">
    <property type="entry name" value="YD"/>
</dbReference>
<dbReference type="RefSeq" id="WP_154382319.1">
    <property type="nucleotide sequence ID" value="NZ_WKJJ01000037.1"/>
</dbReference>
<evidence type="ECO:0000259" key="3">
    <source>
        <dbReference type="Pfam" id="PF25023"/>
    </source>
</evidence>
<feature type="compositionally biased region" description="Polar residues" evidence="2">
    <location>
        <begin position="36"/>
        <end position="45"/>
    </location>
</feature>
<dbReference type="Pfam" id="PF05593">
    <property type="entry name" value="RHS_repeat"/>
    <property type="match status" value="3"/>
</dbReference>
<dbReference type="InterPro" id="IPR022385">
    <property type="entry name" value="Rhs_assc_core"/>
</dbReference>
<name>A0A7X2IVM7_9BURK</name>
<dbReference type="Proteomes" id="UP000446768">
    <property type="component" value="Unassembled WGS sequence"/>
</dbReference>
<evidence type="ECO:0000256" key="2">
    <source>
        <dbReference type="SAM" id="MobiDB-lite"/>
    </source>
</evidence>
<dbReference type="AlphaFoldDB" id="A0A7X2IVM7"/>
<dbReference type="PANTHER" id="PTHR32305:SF15">
    <property type="entry name" value="PROTEIN RHSA-RELATED"/>
    <property type="match status" value="1"/>
</dbReference>
<feature type="domain" description="Teneurin-like YD-shell" evidence="3">
    <location>
        <begin position="260"/>
        <end position="396"/>
    </location>
</feature>
<reference evidence="4 5" key="1">
    <citation type="submission" date="2019-11" db="EMBL/GenBank/DDBJ databases">
        <title>Novel species isolated from a subtropical stream in China.</title>
        <authorList>
            <person name="Lu H."/>
        </authorList>
    </citation>
    <scope>NUCLEOTIDE SEQUENCE [LARGE SCALE GENOMIC DNA]</scope>
    <source>
        <strain evidence="4 5">FT92W</strain>
    </source>
</reference>
<keyword evidence="5" id="KW-1185">Reference proteome</keyword>
<organism evidence="4 5">
    <name type="scientific">Pseudoduganella rivuli</name>
    <dbReference type="NCBI Taxonomy" id="2666085"/>
    <lineage>
        <taxon>Bacteria</taxon>
        <taxon>Pseudomonadati</taxon>
        <taxon>Pseudomonadota</taxon>
        <taxon>Betaproteobacteria</taxon>
        <taxon>Burkholderiales</taxon>
        <taxon>Oxalobacteraceae</taxon>
        <taxon>Telluria group</taxon>
        <taxon>Pseudoduganella</taxon>
    </lineage>
</organism>
<evidence type="ECO:0000313" key="4">
    <source>
        <dbReference type="EMBL" id="MRV76627.1"/>
    </source>
</evidence>
<evidence type="ECO:0000256" key="1">
    <source>
        <dbReference type="ARBA" id="ARBA00022737"/>
    </source>
</evidence>
<evidence type="ECO:0000313" key="5">
    <source>
        <dbReference type="Proteomes" id="UP000446768"/>
    </source>
</evidence>
<comment type="caution">
    <text evidence="4">The sequence shown here is derived from an EMBL/GenBank/DDBJ whole genome shotgun (WGS) entry which is preliminary data.</text>
</comment>
<sequence length="687" mass="72178">QLQQLQPPPVTGAARPAINYTYDALDQLSTVRDPRNLTTTYTSDGLGNRTGLASPDTGSTARTFDLAGNVLTSTDARGKVTTYTYDALNRVTSISYGGGTPTVLEYGGGPSGAPNAIGRLTKMTDESGQTAYAYDQAGRLLSKVQTITHAVGTVNRTVGYAYDGNGRLASLTYPSGNRIDYGYDANGRANKLTLHPSDANGGTDAATSIVLLDQITYAPFGGVQSWIWGNSTEAVPNLYARTFDLDGRLVTYPLGTVMRTVTYDAASRITAMTHTGTANAASYNQAFTYDGLGRLLTYTGNTGTQSYAYDATGNRIPLKIGASTYSNIIASASNRLNSTSGPLPAKSNTFDAAGNLTGDGTVSYTYGERGRIKTSVNAGVATSYLYNGIGQRTRKAGVTIPTGATAYVYDEQGHLLGEYDAAGAVLQETVFLEDMPVGVLKQAASGTPMVVTTSVGYIYSDHINTPRVVTEDASNSVVWNWVDADPFGMAQPVENAGGAVFSYNVRFPGQLYDKETNLHYNYYRDYDPQTGRYVQSDPIGLNGGVNTYGYVEGNPLSKVDPTGEVAFAPILIGIGAGLALDYALSEWKRKNCTCKDSGTPAGPAGNAGVGAADGIFGAHDVKPRGGIAGGGPAGRGTSIFSGLNHAAARSGKYSIATRNALTSIARKIPYVGTAIVGYEVYDALSCD</sequence>
<dbReference type="PANTHER" id="PTHR32305">
    <property type="match status" value="1"/>
</dbReference>
<dbReference type="Gene3D" id="2.180.10.10">
    <property type="entry name" value="RHS repeat-associated core"/>
    <property type="match status" value="1"/>
</dbReference>
<accession>A0A7X2IVM7</accession>
<gene>
    <name evidence="4" type="ORF">GJ700_33430</name>
</gene>
<dbReference type="InterPro" id="IPR050708">
    <property type="entry name" value="T6SS_VgrG/RHS"/>
</dbReference>
<keyword evidence="1" id="KW-0677">Repeat</keyword>
<dbReference type="EMBL" id="WKJJ01000037">
    <property type="protein sequence ID" value="MRV76627.1"/>
    <property type="molecule type" value="Genomic_DNA"/>
</dbReference>
<dbReference type="Pfam" id="PF25023">
    <property type="entry name" value="TEN_YD-shell"/>
    <property type="match status" value="1"/>
</dbReference>
<dbReference type="NCBIfam" id="TIGR01643">
    <property type="entry name" value="YD_repeat_2x"/>
    <property type="match status" value="3"/>
</dbReference>
<feature type="region of interest" description="Disordered" evidence="2">
    <location>
        <begin position="35"/>
        <end position="58"/>
    </location>
</feature>
<protein>
    <submittedName>
        <fullName evidence="4">Type IV secretion protein Rhs</fullName>
    </submittedName>
</protein>
<dbReference type="NCBIfam" id="TIGR03696">
    <property type="entry name" value="Rhs_assc_core"/>
    <property type="match status" value="1"/>
</dbReference>
<dbReference type="InterPro" id="IPR056823">
    <property type="entry name" value="TEN-like_YD-shell"/>
</dbReference>
<proteinExistence type="predicted"/>